<accession>A0A5C7W3T9</accession>
<comment type="caution">
    <text evidence="2">The sequence shown here is derived from an EMBL/GenBank/DDBJ whole genome shotgun (WGS) entry which is preliminary data.</text>
</comment>
<organism evidence="2 3">
    <name type="scientific">Aquipseudomonas alcaligenes</name>
    <name type="common">Pseudomonas alcaligenes</name>
    <dbReference type="NCBI Taxonomy" id="43263"/>
    <lineage>
        <taxon>Bacteria</taxon>
        <taxon>Pseudomonadati</taxon>
        <taxon>Pseudomonadota</taxon>
        <taxon>Gammaproteobacteria</taxon>
        <taxon>Pseudomonadales</taxon>
        <taxon>Pseudomonadaceae</taxon>
        <taxon>Aquipseudomonas</taxon>
    </lineage>
</organism>
<feature type="compositionally biased region" description="Low complexity" evidence="1">
    <location>
        <begin position="100"/>
        <end position="111"/>
    </location>
</feature>
<feature type="region of interest" description="Disordered" evidence="1">
    <location>
        <begin position="100"/>
        <end position="140"/>
    </location>
</feature>
<sequence>MAGEDENKRIVLRIPRTNPELHAEIHKYPVDYRAKRLLYLASIGLMELVKQGMIEAPFANQAPVAVGSAPTPNHNLGAGSLAPAPKAVAEEIAPVVPVQAAPANEAQAEPVKQPSPAVTGKPSGAPKRRSMPPGAFKSDA</sequence>
<evidence type="ECO:0000313" key="3">
    <source>
        <dbReference type="Proteomes" id="UP000321110"/>
    </source>
</evidence>
<dbReference type="EMBL" id="SSFO01000168">
    <property type="protein sequence ID" value="TXI31959.1"/>
    <property type="molecule type" value="Genomic_DNA"/>
</dbReference>
<gene>
    <name evidence="2" type="ORF">E6Q69_10200</name>
</gene>
<protein>
    <submittedName>
        <fullName evidence="2">Uncharacterized protein</fullName>
    </submittedName>
</protein>
<reference evidence="2 3" key="1">
    <citation type="submission" date="2018-09" db="EMBL/GenBank/DDBJ databases">
        <title>Metagenome Assembled Genomes from an Advanced Water Purification Facility.</title>
        <authorList>
            <person name="Stamps B.W."/>
            <person name="Spear J.R."/>
        </authorList>
    </citation>
    <scope>NUCLEOTIDE SEQUENCE [LARGE SCALE GENOMIC DNA]</scope>
    <source>
        <strain evidence="2">Bin_52_1</strain>
    </source>
</reference>
<name>A0A5C7W3T9_AQUAC</name>
<dbReference type="Proteomes" id="UP000321110">
    <property type="component" value="Unassembled WGS sequence"/>
</dbReference>
<evidence type="ECO:0000313" key="2">
    <source>
        <dbReference type="EMBL" id="TXI31959.1"/>
    </source>
</evidence>
<proteinExistence type="predicted"/>
<dbReference type="AlphaFoldDB" id="A0A5C7W3T9"/>
<evidence type="ECO:0000256" key="1">
    <source>
        <dbReference type="SAM" id="MobiDB-lite"/>
    </source>
</evidence>